<sequence length="65" mass="7083">MTTEQDMQKMPDKGQRTTPSAREKDDAANLEEQLEEGLEDTFPASDPVATTVTSIPAGTPPPPRR</sequence>
<organism evidence="2 3">
    <name type="scientific">Pseudorhizobium halotolerans</name>
    <dbReference type="NCBI Taxonomy" id="1233081"/>
    <lineage>
        <taxon>Bacteria</taxon>
        <taxon>Pseudomonadati</taxon>
        <taxon>Pseudomonadota</taxon>
        <taxon>Alphaproteobacteria</taxon>
        <taxon>Hyphomicrobiales</taxon>
        <taxon>Rhizobiaceae</taxon>
        <taxon>Rhizobium/Agrobacterium group</taxon>
        <taxon>Pseudorhizobium</taxon>
    </lineage>
</organism>
<dbReference type="Proteomes" id="UP000601041">
    <property type="component" value="Unassembled WGS sequence"/>
</dbReference>
<dbReference type="EMBL" id="CABFWE030000005">
    <property type="protein sequence ID" value="CAD7031328.1"/>
    <property type="molecule type" value="Genomic_DNA"/>
</dbReference>
<accession>A0ABN7JJD7</accession>
<evidence type="ECO:0000313" key="2">
    <source>
        <dbReference type="EMBL" id="CAD7031328.1"/>
    </source>
</evidence>
<proteinExistence type="predicted"/>
<keyword evidence="3" id="KW-1185">Reference proteome</keyword>
<dbReference type="RefSeq" id="WP_142587301.1">
    <property type="nucleotide sequence ID" value="NZ_CABFWE030000005.1"/>
</dbReference>
<name>A0ABN7JJD7_9HYPH</name>
<protein>
    <submittedName>
        <fullName evidence="2">Uncharacterized protein</fullName>
    </submittedName>
</protein>
<feature type="compositionally biased region" description="Basic and acidic residues" evidence="1">
    <location>
        <begin position="1"/>
        <end position="27"/>
    </location>
</feature>
<feature type="compositionally biased region" description="Acidic residues" evidence="1">
    <location>
        <begin position="28"/>
        <end position="39"/>
    </location>
</feature>
<evidence type="ECO:0000256" key="1">
    <source>
        <dbReference type="SAM" id="MobiDB-lite"/>
    </source>
</evidence>
<reference evidence="2 3" key="1">
    <citation type="submission" date="2020-11" db="EMBL/GenBank/DDBJ databases">
        <authorList>
            <person name="Lassalle F."/>
        </authorList>
    </citation>
    <scope>NUCLEOTIDE SEQUENCE [LARGE SCALE GENOMIC DNA]</scope>
    <source>
        <strain evidence="2 3">AB21</strain>
    </source>
</reference>
<gene>
    <name evidence="2" type="ORF">RHAB21_01850</name>
</gene>
<evidence type="ECO:0000313" key="3">
    <source>
        <dbReference type="Proteomes" id="UP000601041"/>
    </source>
</evidence>
<comment type="caution">
    <text evidence="2">The sequence shown here is derived from an EMBL/GenBank/DDBJ whole genome shotgun (WGS) entry which is preliminary data.</text>
</comment>
<feature type="region of interest" description="Disordered" evidence="1">
    <location>
        <begin position="1"/>
        <end position="65"/>
    </location>
</feature>